<evidence type="ECO:0000256" key="1">
    <source>
        <dbReference type="SAM" id="MobiDB-lite"/>
    </source>
</evidence>
<feature type="transmembrane region" description="Helical" evidence="2">
    <location>
        <begin position="203"/>
        <end position="224"/>
    </location>
</feature>
<feature type="compositionally biased region" description="Polar residues" evidence="1">
    <location>
        <begin position="56"/>
        <end position="65"/>
    </location>
</feature>
<proteinExistence type="predicted"/>
<keyword evidence="3" id="KW-0732">Signal</keyword>
<dbReference type="EMBL" id="HBIX01002566">
    <property type="protein sequence ID" value="CAE0709215.1"/>
    <property type="molecule type" value="Transcribed_RNA"/>
</dbReference>
<name>A0A7S4EFG2_9STRA</name>
<feature type="chain" id="PRO_5031445116" evidence="3">
    <location>
        <begin position="21"/>
        <end position="358"/>
    </location>
</feature>
<reference evidence="4" key="1">
    <citation type="submission" date="2021-01" db="EMBL/GenBank/DDBJ databases">
        <authorList>
            <person name="Corre E."/>
            <person name="Pelletier E."/>
            <person name="Niang G."/>
            <person name="Scheremetjew M."/>
            <person name="Finn R."/>
            <person name="Kale V."/>
            <person name="Holt S."/>
            <person name="Cochrane G."/>
            <person name="Meng A."/>
            <person name="Brown T."/>
            <person name="Cohen L."/>
        </authorList>
    </citation>
    <scope>NUCLEOTIDE SEQUENCE</scope>
    <source>
        <strain evidence="4">10249 10 AB</strain>
    </source>
</reference>
<sequence length="358" mass="40148">MKNFLSFVLPTLAICRVADALSSKDPIRRWVPDRSLTASTSRGSSIAPNVREEARSNNQIEELNSSTVQNRKQALRSIFVASTVGILSATISPSPSTAFDSTFPVELTDIDDKNKVVTIGQRSNAQQRKENAELAKIKMDQNLASFNLKNDFLPSLTWGLALFFASGSRSNPLATPLANAIYDEKEEKWLEDRNAGLFSPLPLPFLFLLGFVFLIMGTITQYIFLQLAEGDSGVCAQLAGVALINGGFFEFGRIASGEKRMTRDEKDRAVQLNEEFAEFAEKRLQQGGNCHRLDIVKSFRRYFSKYRQADSQQYPLTDLEIEKLLRFWNEKKNGRKAEMTSSGFYYGIQINTDADVFA</sequence>
<feature type="compositionally biased region" description="Polar residues" evidence="1">
    <location>
        <begin position="38"/>
        <end position="47"/>
    </location>
</feature>
<evidence type="ECO:0000256" key="3">
    <source>
        <dbReference type="SAM" id="SignalP"/>
    </source>
</evidence>
<evidence type="ECO:0000313" key="4">
    <source>
        <dbReference type="EMBL" id="CAE0709215.1"/>
    </source>
</evidence>
<organism evidence="4">
    <name type="scientific">Pseudo-nitzschia australis</name>
    <dbReference type="NCBI Taxonomy" id="44445"/>
    <lineage>
        <taxon>Eukaryota</taxon>
        <taxon>Sar</taxon>
        <taxon>Stramenopiles</taxon>
        <taxon>Ochrophyta</taxon>
        <taxon>Bacillariophyta</taxon>
        <taxon>Bacillariophyceae</taxon>
        <taxon>Bacillariophycidae</taxon>
        <taxon>Bacillariales</taxon>
        <taxon>Bacillariaceae</taxon>
        <taxon>Pseudo-nitzschia</taxon>
    </lineage>
</organism>
<keyword evidence="2" id="KW-0812">Transmembrane</keyword>
<keyword evidence="2" id="KW-0472">Membrane</keyword>
<gene>
    <name evidence="4" type="ORF">PAUS00366_LOCUS1935</name>
</gene>
<feature type="region of interest" description="Disordered" evidence="1">
    <location>
        <begin position="38"/>
        <end position="65"/>
    </location>
</feature>
<accession>A0A7S4EFG2</accession>
<protein>
    <submittedName>
        <fullName evidence="4">Uncharacterized protein</fullName>
    </submittedName>
</protein>
<dbReference type="AlphaFoldDB" id="A0A7S4EFG2"/>
<evidence type="ECO:0000256" key="2">
    <source>
        <dbReference type="SAM" id="Phobius"/>
    </source>
</evidence>
<keyword evidence="2" id="KW-1133">Transmembrane helix</keyword>
<feature type="signal peptide" evidence="3">
    <location>
        <begin position="1"/>
        <end position="20"/>
    </location>
</feature>